<dbReference type="Pfam" id="PF18796">
    <property type="entry name" value="LPD1"/>
    <property type="match status" value="1"/>
</dbReference>
<dbReference type="InterPro" id="IPR041047">
    <property type="entry name" value="LPD1"/>
</dbReference>
<sequence>MTGQGPVSFVDVRRRFEFRSIEVGRWVTPPERDRAAGRFYEALCDLMSILQGPEHLISLRGSLGLQYGIGGRPGVAAHYIPATRQLALAKNAGAGSLAHEWFHAFDHYMGHKAFRRLGSGGFASSGWLDSADQKEHPLNKRLGACFQAILLNEDGTSPSSLFQCSKRADTQMKVLYYARPEELCARAFEAFVEDSQPQSNFLVRGTVYSDEARAGLYPKGKQRQRINDAFEGYFMALGGALYREHAEDGPVGQSLSSTS</sequence>
<evidence type="ECO:0000313" key="3">
    <source>
        <dbReference type="Proteomes" id="UP000193100"/>
    </source>
</evidence>
<dbReference type="NCBIfam" id="NF041907">
    <property type="entry name" value="CLCA_X"/>
    <property type="match status" value="1"/>
</dbReference>
<feature type="domain" description="Large polyvalent protein-associated" evidence="1">
    <location>
        <begin position="169"/>
        <end position="240"/>
    </location>
</feature>
<dbReference type="GeneID" id="77255569"/>
<dbReference type="AlphaFoldDB" id="A0A1W6K8G3"/>
<dbReference type="EMBL" id="CP020931">
    <property type="protein sequence ID" value="ARM83690.1"/>
    <property type="molecule type" value="Genomic_DNA"/>
</dbReference>
<proteinExistence type="predicted"/>
<dbReference type="Proteomes" id="UP000193100">
    <property type="component" value="Chromosome"/>
</dbReference>
<dbReference type="STRING" id="1420917.AU15_10280"/>
<gene>
    <name evidence="2" type="ORF">MARSALSMR5_01603</name>
</gene>
<name>A0A1W6K8G3_9GAMM</name>
<accession>A0A1W6K8G3</accession>
<reference evidence="2 3" key="1">
    <citation type="submission" date="2017-04" db="EMBL/GenBank/DDBJ databases">
        <title>Genome Sequence of Marinobacter salarius strain SMR5 Isolated from a culture of the Diatom Skeletonema marinoi.</title>
        <authorList>
            <person name="Topel M."/>
            <person name="Pinder M.I.M."/>
            <person name="Johansson O.N."/>
            <person name="Kourtchenko O."/>
            <person name="Godhe A."/>
            <person name="Clarke A.K."/>
        </authorList>
    </citation>
    <scope>NUCLEOTIDE SEQUENCE [LARGE SCALE GENOMIC DNA]</scope>
    <source>
        <strain evidence="2 3">SMR5</strain>
    </source>
</reference>
<dbReference type="RefSeq" id="WP_085680064.1">
    <property type="nucleotide sequence ID" value="NZ_CP020931.1"/>
</dbReference>
<evidence type="ECO:0000313" key="2">
    <source>
        <dbReference type="EMBL" id="ARM83690.1"/>
    </source>
</evidence>
<organism evidence="2 3">
    <name type="scientific">Marinobacter salarius</name>
    <dbReference type="NCBI Taxonomy" id="1420917"/>
    <lineage>
        <taxon>Bacteria</taxon>
        <taxon>Pseudomonadati</taxon>
        <taxon>Pseudomonadota</taxon>
        <taxon>Gammaproteobacteria</taxon>
        <taxon>Pseudomonadales</taxon>
        <taxon>Marinobacteraceae</taxon>
        <taxon>Marinobacter</taxon>
    </lineage>
</organism>
<protein>
    <recommendedName>
        <fullName evidence="1">Large polyvalent protein-associated domain-containing protein</fullName>
    </recommendedName>
</protein>
<evidence type="ECO:0000259" key="1">
    <source>
        <dbReference type="Pfam" id="PF18796"/>
    </source>
</evidence>